<dbReference type="FunFam" id="1.10.287.2250:FF:000003">
    <property type="entry name" value="Cathepsin L"/>
    <property type="match status" value="1"/>
</dbReference>
<protein>
    <submittedName>
        <fullName evidence="6">Protein CTLA-2-alpha</fullName>
    </submittedName>
</protein>
<keyword evidence="3" id="KW-0732">Signal</keyword>
<name>A0A6P5QNK1_MUSCR</name>
<dbReference type="Gene3D" id="1.10.287.2250">
    <property type="match status" value="1"/>
</dbReference>
<dbReference type="InterPro" id="IPR038765">
    <property type="entry name" value="Papain-like_cys_pep_sf"/>
</dbReference>
<evidence type="ECO:0000256" key="2">
    <source>
        <dbReference type="SAM" id="MobiDB-lite"/>
    </source>
</evidence>
<evidence type="ECO:0000313" key="5">
    <source>
        <dbReference type="Proteomes" id="UP000515126"/>
    </source>
</evidence>
<dbReference type="GeneID" id="115029047"/>
<dbReference type="InterPro" id="IPR013201">
    <property type="entry name" value="Prot_inhib_I29"/>
</dbReference>
<dbReference type="Pfam" id="PF08246">
    <property type="entry name" value="Inhibitor_I29"/>
    <property type="match status" value="1"/>
</dbReference>
<feature type="region of interest" description="Disordered" evidence="2">
    <location>
        <begin position="109"/>
        <end position="136"/>
    </location>
</feature>
<dbReference type="Proteomes" id="UP000515126">
    <property type="component" value="Chromosome 13"/>
</dbReference>
<gene>
    <name evidence="6" type="primary">LOC115029047</name>
</gene>
<dbReference type="SUPFAM" id="SSF54001">
    <property type="entry name" value="Cysteine proteinases"/>
    <property type="match status" value="1"/>
</dbReference>
<dbReference type="AlphaFoldDB" id="A0A6P5QNK1"/>
<organism evidence="5 6">
    <name type="scientific">Mus caroli</name>
    <name type="common">Ryukyu mouse</name>
    <name type="synonym">Ricefield mouse</name>
    <dbReference type="NCBI Taxonomy" id="10089"/>
    <lineage>
        <taxon>Eukaryota</taxon>
        <taxon>Metazoa</taxon>
        <taxon>Chordata</taxon>
        <taxon>Craniata</taxon>
        <taxon>Vertebrata</taxon>
        <taxon>Euteleostomi</taxon>
        <taxon>Mammalia</taxon>
        <taxon>Eutheria</taxon>
        <taxon>Euarchontoglires</taxon>
        <taxon>Glires</taxon>
        <taxon>Rodentia</taxon>
        <taxon>Myomorpha</taxon>
        <taxon>Muroidea</taxon>
        <taxon>Muridae</taxon>
        <taxon>Murinae</taxon>
        <taxon>Mus</taxon>
        <taxon>Mus</taxon>
    </lineage>
</organism>
<feature type="chain" id="PRO_5027938638" evidence="3">
    <location>
        <begin position="28"/>
        <end position="136"/>
    </location>
</feature>
<sequence length="136" mass="15811">MASICEQKLQHFSAVFLLILCLGMMSAAPSSDPSLDNEWEEWKTKFAKTYSLDEERHRRLVWEENKKKIEAHNADYEKGKTSFSMSLNQFSDLTSEEFRTNCNRNSMYRGEMAPDLPKYEDLGKNGYLTPGRDQPE</sequence>
<accession>A0A6P5QNK1</accession>
<dbReference type="SMART" id="SM00848">
    <property type="entry name" value="Inhibitor_I29"/>
    <property type="match status" value="1"/>
</dbReference>
<keyword evidence="5" id="KW-1185">Reference proteome</keyword>
<dbReference type="KEGG" id="mcal:115029047"/>
<dbReference type="RefSeq" id="XP_021035510.2">
    <property type="nucleotide sequence ID" value="XM_021179851.2"/>
</dbReference>
<feature type="domain" description="Cathepsin propeptide inhibitor" evidence="4">
    <location>
        <begin position="39"/>
        <end position="98"/>
    </location>
</feature>
<comment type="similarity">
    <text evidence="1">To the propeptide regions of cysteine proteases.</text>
</comment>
<evidence type="ECO:0000256" key="3">
    <source>
        <dbReference type="SAM" id="SignalP"/>
    </source>
</evidence>
<feature type="signal peptide" evidence="3">
    <location>
        <begin position="1"/>
        <end position="27"/>
    </location>
</feature>
<evidence type="ECO:0000259" key="4">
    <source>
        <dbReference type="SMART" id="SM00848"/>
    </source>
</evidence>
<reference evidence="6" key="1">
    <citation type="submission" date="2025-08" db="UniProtKB">
        <authorList>
            <consortium name="RefSeq"/>
        </authorList>
    </citation>
    <scope>IDENTIFICATION</scope>
</reference>
<proteinExistence type="predicted"/>
<evidence type="ECO:0000313" key="6">
    <source>
        <dbReference type="RefSeq" id="XP_021035510.2"/>
    </source>
</evidence>
<evidence type="ECO:0000256" key="1">
    <source>
        <dbReference type="ARBA" id="ARBA00061596"/>
    </source>
</evidence>